<dbReference type="GO" id="GO:0009099">
    <property type="term" value="P:L-valine biosynthetic process"/>
    <property type="evidence" value="ECO:0007669"/>
    <property type="project" value="UniProtKB-UniRule"/>
</dbReference>
<comment type="caution">
    <text evidence="14">The sequence shown here is derived from an EMBL/GenBank/DDBJ whole genome shotgun (WGS) entry which is preliminary data.</text>
</comment>
<comment type="cofactor">
    <cofactor evidence="1">
        <name>Mg(2+)</name>
        <dbReference type="ChEBI" id="CHEBI:18420"/>
    </cofactor>
</comment>
<comment type="similarity">
    <text evidence="4 11">Belongs to the ketol-acid reductoisomerase family.</text>
</comment>
<evidence type="ECO:0000259" key="12">
    <source>
        <dbReference type="PROSITE" id="PS51850"/>
    </source>
</evidence>
<reference evidence="14" key="1">
    <citation type="submission" date="2019-08" db="EMBL/GenBank/DDBJ databases">
        <title>Genomic characterization of a novel candidate phylum (ARYD3) from a high temperature, high salinity tertiary oil reservoir in north central Oklahoma, USA.</title>
        <authorList>
            <person name="Youssef N.H."/>
            <person name="Yadav A."/>
            <person name="Elshahed M.S."/>
        </authorList>
    </citation>
    <scope>NUCLEOTIDE SEQUENCE [LARGE SCALE GENOMIC DNA]</scope>
    <source>
        <strain evidence="14">ARYD3</strain>
    </source>
</reference>
<evidence type="ECO:0000256" key="3">
    <source>
        <dbReference type="ARBA" id="ARBA00004885"/>
    </source>
</evidence>
<dbReference type="PANTHER" id="PTHR21371">
    <property type="entry name" value="KETOL-ACID REDUCTOISOMERASE, MITOCHONDRIAL"/>
    <property type="match status" value="1"/>
</dbReference>
<proteinExistence type="inferred from homology"/>
<protein>
    <recommendedName>
        <fullName evidence="10">Ketol-acid reductoisomerase</fullName>
        <ecNumber evidence="10">1.1.1.86</ecNumber>
    </recommendedName>
</protein>
<dbReference type="InterPro" id="IPR036291">
    <property type="entry name" value="NAD(P)-bd_dom_sf"/>
</dbReference>
<feature type="domain" description="KARI C-terminal knotted" evidence="13">
    <location>
        <begin position="180"/>
        <end position="324"/>
    </location>
</feature>
<dbReference type="Pfam" id="PF01450">
    <property type="entry name" value="KARI_C"/>
    <property type="match status" value="1"/>
</dbReference>
<dbReference type="Proteomes" id="UP000324143">
    <property type="component" value="Unassembled WGS sequence"/>
</dbReference>
<name>A0A5D0MFU0_9BACT</name>
<dbReference type="InterPro" id="IPR000506">
    <property type="entry name" value="KARI_C"/>
</dbReference>
<keyword evidence="15" id="KW-1185">Reference proteome</keyword>
<dbReference type="SUPFAM" id="SSF51735">
    <property type="entry name" value="NAD(P)-binding Rossmann-fold domains"/>
    <property type="match status" value="1"/>
</dbReference>
<dbReference type="GO" id="GO:0009097">
    <property type="term" value="P:isoleucine biosynthetic process"/>
    <property type="evidence" value="ECO:0007669"/>
    <property type="project" value="UniProtKB-UniRule"/>
</dbReference>
<dbReference type="Gene3D" id="6.10.240.10">
    <property type="match status" value="1"/>
</dbReference>
<dbReference type="Pfam" id="PF07991">
    <property type="entry name" value="KARI_N"/>
    <property type="match status" value="1"/>
</dbReference>
<feature type="binding site" evidence="11">
    <location>
        <position position="228"/>
    </location>
    <ligand>
        <name>Mg(2+)</name>
        <dbReference type="ChEBI" id="CHEBI:18420"/>
        <label>2</label>
    </ligand>
</feature>
<dbReference type="EMBL" id="VSIX01000140">
    <property type="protein sequence ID" value="TYB30331.1"/>
    <property type="molecule type" value="Genomic_DNA"/>
</dbReference>
<comment type="pathway">
    <text evidence="2">Amino-acid biosynthesis; L-valine biosynthesis; L-valine from pyruvate: step 2/4.</text>
</comment>
<feature type="binding site" evidence="11">
    <location>
        <position position="188"/>
    </location>
    <ligand>
        <name>Mg(2+)</name>
        <dbReference type="ChEBI" id="CHEBI:18420"/>
        <label>2</label>
    </ligand>
</feature>
<keyword evidence="5 11" id="KW-0028">Amino-acid biosynthesis</keyword>
<evidence type="ECO:0000256" key="2">
    <source>
        <dbReference type="ARBA" id="ARBA00004864"/>
    </source>
</evidence>
<dbReference type="UniPathway" id="UPA00047">
    <property type="reaction ID" value="UER00056"/>
</dbReference>
<evidence type="ECO:0000256" key="6">
    <source>
        <dbReference type="ARBA" id="ARBA00022723"/>
    </source>
</evidence>
<dbReference type="NCBIfam" id="TIGR00465">
    <property type="entry name" value="ilvC"/>
    <property type="match status" value="1"/>
</dbReference>
<dbReference type="GO" id="GO:0004455">
    <property type="term" value="F:ketol-acid reductoisomerase activity"/>
    <property type="evidence" value="ECO:0007669"/>
    <property type="project" value="UniProtKB-UniRule"/>
</dbReference>
<dbReference type="SUPFAM" id="SSF48179">
    <property type="entry name" value="6-phosphogluconate dehydrogenase C-terminal domain-like"/>
    <property type="match status" value="1"/>
</dbReference>
<dbReference type="PROSITE" id="PS51850">
    <property type="entry name" value="KARI_N"/>
    <property type="match status" value="1"/>
</dbReference>
<dbReference type="NCBIfam" id="NF004017">
    <property type="entry name" value="PRK05479.1"/>
    <property type="match status" value="1"/>
</dbReference>
<evidence type="ECO:0000256" key="11">
    <source>
        <dbReference type="PROSITE-ProRule" id="PRU01198"/>
    </source>
</evidence>
<dbReference type="GO" id="GO:0050661">
    <property type="term" value="F:NADP binding"/>
    <property type="evidence" value="ECO:0007669"/>
    <property type="project" value="InterPro"/>
</dbReference>
<evidence type="ECO:0000256" key="4">
    <source>
        <dbReference type="ARBA" id="ARBA00010318"/>
    </source>
</evidence>
<feature type="domain" description="KARI N-terminal Rossmann" evidence="12">
    <location>
        <begin position="1"/>
        <end position="179"/>
    </location>
</feature>
<keyword evidence="9 11" id="KW-0100">Branched-chain amino acid biosynthesis</keyword>
<evidence type="ECO:0000256" key="8">
    <source>
        <dbReference type="ARBA" id="ARBA00023002"/>
    </source>
</evidence>
<organism evidence="14 15">
    <name type="scientific">Candidatus Mcinerneyibacterium aminivorans</name>
    <dbReference type="NCBI Taxonomy" id="2703815"/>
    <lineage>
        <taxon>Bacteria</taxon>
        <taxon>Candidatus Macinerneyibacteriota</taxon>
        <taxon>Candidatus Mcinerneyibacteria</taxon>
        <taxon>Candidatus Mcinerneyibacteriales</taxon>
        <taxon>Candidatus Mcinerneyibacteriaceae</taxon>
        <taxon>Candidatus Mcinerneyibacterium</taxon>
    </lineage>
</organism>
<evidence type="ECO:0000256" key="10">
    <source>
        <dbReference type="NCBIfam" id="TIGR00465"/>
    </source>
</evidence>
<dbReference type="InterPro" id="IPR013023">
    <property type="entry name" value="KARI"/>
</dbReference>
<evidence type="ECO:0000313" key="14">
    <source>
        <dbReference type="EMBL" id="TYB30331.1"/>
    </source>
</evidence>
<dbReference type="InterPro" id="IPR013116">
    <property type="entry name" value="KARI_N"/>
</dbReference>
<dbReference type="GO" id="GO:0016853">
    <property type="term" value="F:isomerase activity"/>
    <property type="evidence" value="ECO:0007669"/>
    <property type="project" value="UniProtKB-KW"/>
</dbReference>
<dbReference type="PIRSF" id="PIRSF000116">
    <property type="entry name" value="IlvC_gammaproteo"/>
    <property type="match status" value="1"/>
</dbReference>
<feature type="binding site" evidence="11">
    <location>
        <position position="188"/>
    </location>
    <ligand>
        <name>Mg(2+)</name>
        <dbReference type="ChEBI" id="CHEBI:18420"/>
        <label>1</label>
    </ligand>
</feature>
<feature type="binding site" evidence="11">
    <location>
        <position position="249"/>
    </location>
    <ligand>
        <name>substrate</name>
    </ligand>
</feature>
<keyword evidence="7 11" id="KW-0460">Magnesium</keyword>
<dbReference type="PROSITE" id="PS51851">
    <property type="entry name" value="KARI_C"/>
    <property type="match status" value="1"/>
</dbReference>
<evidence type="ECO:0000256" key="1">
    <source>
        <dbReference type="ARBA" id="ARBA00001946"/>
    </source>
</evidence>
<dbReference type="GO" id="GO:0046872">
    <property type="term" value="F:metal ion binding"/>
    <property type="evidence" value="ECO:0007669"/>
    <property type="project" value="UniProtKB-UniRule"/>
</dbReference>
<keyword evidence="6 11" id="KW-0479">Metal-binding</keyword>
<accession>A0A5D0MFU0</accession>
<keyword evidence="8 11" id="KW-0560">Oxidoreductase</keyword>
<dbReference type="InterPro" id="IPR014359">
    <property type="entry name" value="KARI_prok"/>
</dbReference>
<comment type="pathway">
    <text evidence="3">Amino-acid biosynthesis; L-isoleucine biosynthesis; L-isoleucine from 2-oxobutanoate: step 2/4.</text>
</comment>
<evidence type="ECO:0000259" key="13">
    <source>
        <dbReference type="PROSITE" id="PS51851"/>
    </source>
</evidence>
<feature type="binding site" evidence="11">
    <location>
        <position position="192"/>
    </location>
    <ligand>
        <name>Mg(2+)</name>
        <dbReference type="ChEBI" id="CHEBI:18420"/>
        <label>1</label>
    </ligand>
</feature>
<evidence type="ECO:0000256" key="5">
    <source>
        <dbReference type="ARBA" id="ARBA00022605"/>
    </source>
</evidence>
<evidence type="ECO:0000256" key="7">
    <source>
        <dbReference type="ARBA" id="ARBA00022842"/>
    </source>
</evidence>
<dbReference type="Gene3D" id="3.40.50.720">
    <property type="entry name" value="NAD(P)-binding Rossmann-like Domain"/>
    <property type="match status" value="1"/>
</dbReference>
<dbReference type="PANTHER" id="PTHR21371:SF1">
    <property type="entry name" value="KETOL-ACID REDUCTOISOMERASE, MITOCHONDRIAL"/>
    <property type="match status" value="1"/>
</dbReference>
<feature type="binding site" evidence="11">
    <location>
        <position position="224"/>
    </location>
    <ligand>
        <name>Mg(2+)</name>
        <dbReference type="ChEBI" id="CHEBI:18420"/>
        <label>2</label>
    </ligand>
</feature>
<gene>
    <name evidence="14" type="primary">ilvC</name>
    <name evidence="14" type="ORF">FXF47_09760</name>
</gene>
<sequence length="324" mass="37481">MLTIDDKNTCLKDKKVIIFGYGNQGRPQALNLRDSGLNPVIGLRKNSSSIEKVIEDGFQYLSIPDAMKAGDCFIILIPDEAQGDFFKKYVYDEIRNNQTFIFAHGFSIFYETVELDKYPVNVGMVAPKGPGTALRNRFLDKEYLPGIFAEYKDYSGELRDILISYSYYAGMLQRGIFETTFEEEVTCDLFGEQVALCGITVEIMKSAFNILKEEGYSPEMAYFETIFEMKAIVDLIYHEGIEGMRKKISDTAEFGSYDAVEEIFDRDMYDKLKKRLNSIKDGEFAEKWIKEYNSRKKKLKKYRNEEKKSEICKIEREMKKKGLL</sequence>
<dbReference type="EC" id="1.1.1.86" evidence="10"/>
<dbReference type="AlphaFoldDB" id="A0A5D0MFU0"/>
<evidence type="ECO:0000256" key="9">
    <source>
        <dbReference type="ARBA" id="ARBA00023304"/>
    </source>
</evidence>
<evidence type="ECO:0000313" key="15">
    <source>
        <dbReference type="Proteomes" id="UP000324143"/>
    </source>
</evidence>
<dbReference type="UniPathway" id="UPA00049">
    <property type="reaction ID" value="UER00060"/>
</dbReference>
<dbReference type="InterPro" id="IPR008927">
    <property type="entry name" value="6-PGluconate_DH-like_C_sf"/>
</dbReference>